<keyword evidence="11" id="KW-0704">Schiff base</keyword>
<evidence type="ECO:0000256" key="12">
    <source>
        <dbReference type="ARBA" id="ARBA00023317"/>
    </source>
</evidence>
<dbReference type="Pfam" id="PF08132">
    <property type="entry name" value="AdoMetDC_leader"/>
    <property type="match status" value="1"/>
</dbReference>
<keyword evidence="9" id="KW-0865">Zymogen</keyword>
<sequence>MAMSSADSCVSSPASPIGFEGYEKRLEITFSDAPVFEDPCGRGLRALSREQIDSFLDLARCTIVSQLSNESFDSYVLSESSLFVYPHKVVLKTCGTTKLLLAIPRILELAAGLSLLYYMMTCVRSFNPFKIEIYLKDLQEISKINQDMVQKYFDMVVSLLVNKEKRPKCEKIRVGKHYMVMRFCGEFEIAFLPPFVGGVGKTYILFKEIAFVDALMESKGGKKSSSSNSNFMYEAPLGYKIEDVRPAGGIKKFQTAAYSNCVRQPS</sequence>
<keyword evidence="12" id="KW-0670">Pyruvate</keyword>
<dbReference type="GO" id="GO:0004014">
    <property type="term" value="F:adenosylmethionine decarboxylase activity"/>
    <property type="evidence" value="ECO:0007669"/>
    <property type="project" value="UniProtKB-EC"/>
</dbReference>
<evidence type="ECO:0000313" key="14">
    <source>
        <dbReference type="EMBL" id="PWZ13188.1"/>
    </source>
</evidence>
<dbReference type="GO" id="GO:0008295">
    <property type="term" value="P:spermidine biosynthetic process"/>
    <property type="evidence" value="ECO:0007669"/>
    <property type="project" value="UniProtKB-KW"/>
</dbReference>
<dbReference type="PANTHER" id="PTHR11570">
    <property type="entry name" value="S-ADENOSYLMETHIONINE DECARBOXYLASE"/>
    <property type="match status" value="1"/>
</dbReference>
<dbReference type="InterPro" id="IPR012511">
    <property type="entry name" value="AdoMetDC_leader"/>
</dbReference>
<dbReference type="EC" id="4.1.1.50" evidence="4"/>
<evidence type="ECO:0000256" key="13">
    <source>
        <dbReference type="ARBA" id="ARBA00048112"/>
    </source>
</evidence>
<dbReference type="InterPro" id="IPR048283">
    <property type="entry name" value="AdoMetDC-like"/>
</dbReference>
<evidence type="ECO:0000313" key="15">
    <source>
        <dbReference type="Proteomes" id="UP000251960"/>
    </source>
</evidence>
<comment type="similarity">
    <text evidence="3">Belongs to the eukaryotic AdoMetDC family.</text>
</comment>
<evidence type="ECO:0000256" key="5">
    <source>
        <dbReference type="ARBA" id="ARBA00022691"/>
    </source>
</evidence>
<name>A0A3L6DY35_MAIZE</name>
<comment type="catalytic activity">
    <reaction evidence="13">
        <text>S-adenosyl-L-methionine + H(+) = S-adenosyl 3-(methylsulfanyl)propylamine + CO2</text>
        <dbReference type="Rhea" id="RHEA:15981"/>
        <dbReference type="ChEBI" id="CHEBI:15378"/>
        <dbReference type="ChEBI" id="CHEBI:16526"/>
        <dbReference type="ChEBI" id="CHEBI:57443"/>
        <dbReference type="ChEBI" id="CHEBI:59789"/>
        <dbReference type="EC" id="4.1.1.50"/>
    </reaction>
</comment>
<evidence type="ECO:0000256" key="7">
    <source>
        <dbReference type="ARBA" id="ARBA00023066"/>
    </source>
</evidence>
<evidence type="ECO:0000256" key="8">
    <source>
        <dbReference type="ARBA" id="ARBA00023115"/>
    </source>
</evidence>
<keyword evidence="7" id="KW-0745">Spermidine biosynthesis</keyword>
<dbReference type="Proteomes" id="UP000251960">
    <property type="component" value="Chromosome 7"/>
</dbReference>
<dbReference type="FunFam" id="3.30.360.50:FF:000001">
    <property type="entry name" value="S-adenosylmethionine decarboxylase proenzyme"/>
    <property type="match status" value="1"/>
</dbReference>
<dbReference type="UniPathway" id="UPA00331">
    <property type="reaction ID" value="UER00451"/>
</dbReference>
<dbReference type="PANTHER" id="PTHR11570:SF0">
    <property type="entry name" value="S-ADENOSYLMETHIONINE DECARBOXYLASE PROENZYME"/>
    <property type="match status" value="1"/>
</dbReference>
<comment type="caution">
    <text evidence="14">The sequence shown here is derived from an EMBL/GenBank/DDBJ whole genome shotgun (WGS) entry which is preliminary data.</text>
</comment>
<keyword evidence="10" id="KW-0456">Lyase</keyword>
<comment type="cofactor">
    <cofactor evidence="1">
        <name>pyruvate</name>
        <dbReference type="ChEBI" id="CHEBI:15361"/>
    </cofactor>
</comment>
<keyword evidence="5" id="KW-0949">S-adenosyl-L-methionine</keyword>
<reference evidence="14 15" key="1">
    <citation type="journal article" date="2018" name="Nat. Genet.">
        <title>Extensive intraspecific gene order and gene structural variations between Mo17 and other maize genomes.</title>
        <authorList>
            <person name="Sun S."/>
            <person name="Zhou Y."/>
            <person name="Chen J."/>
            <person name="Shi J."/>
            <person name="Zhao H."/>
            <person name="Zhao H."/>
            <person name="Song W."/>
            <person name="Zhang M."/>
            <person name="Cui Y."/>
            <person name="Dong X."/>
            <person name="Liu H."/>
            <person name="Ma X."/>
            <person name="Jiao Y."/>
            <person name="Wang B."/>
            <person name="Wei X."/>
            <person name="Stein J.C."/>
            <person name="Glaubitz J.C."/>
            <person name="Lu F."/>
            <person name="Yu G."/>
            <person name="Liang C."/>
            <person name="Fengler K."/>
            <person name="Li B."/>
            <person name="Rafalski A."/>
            <person name="Schnable P.S."/>
            <person name="Ware D.H."/>
            <person name="Buckler E.S."/>
            <person name="Lai J."/>
        </authorList>
    </citation>
    <scope>NUCLEOTIDE SEQUENCE [LARGE SCALE GENOMIC DNA]</scope>
    <source>
        <strain evidence="15">cv. Missouri 17</strain>
        <tissue evidence="14">Seedling</tissue>
    </source>
</reference>
<evidence type="ECO:0000256" key="4">
    <source>
        <dbReference type="ARBA" id="ARBA00012357"/>
    </source>
</evidence>
<organism evidence="14 15">
    <name type="scientific">Zea mays</name>
    <name type="common">Maize</name>
    <dbReference type="NCBI Taxonomy" id="4577"/>
    <lineage>
        <taxon>Eukaryota</taxon>
        <taxon>Viridiplantae</taxon>
        <taxon>Streptophyta</taxon>
        <taxon>Embryophyta</taxon>
        <taxon>Tracheophyta</taxon>
        <taxon>Spermatophyta</taxon>
        <taxon>Magnoliopsida</taxon>
        <taxon>Liliopsida</taxon>
        <taxon>Poales</taxon>
        <taxon>Poaceae</taxon>
        <taxon>PACMAD clade</taxon>
        <taxon>Panicoideae</taxon>
        <taxon>Andropogonodae</taxon>
        <taxon>Andropogoneae</taxon>
        <taxon>Tripsacinae</taxon>
        <taxon>Zea</taxon>
    </lineage>
</organism>
<evidence type="ECO:0000256" key="11">
    <source>
        <dbReference type="ARBA" id="ARBA00023270"/>
    </source>
</evidence>
<evidence type="ECO:0000256" key="2">
    <source>
        <dbReference type="ARBA" id="ARBA00004911"/>
    </source>
</evidence>
<evidence type="ECO:0000256" key="1">
    <source>
        <dbReference type="ARBA" id="ARBA00001928"/>
    </source>
</evidence>
<evidence type="ECO:0000256" key="6">
    <source>
        <dbReference type="ARBA" id="ARBA00022793"/>
    </source>
</evidence>
<evidence type="ECO:0000256" key="9">
    <source>
        <dbReference type="ARBA" id="ARBA00023145"/>
    </source>
</evidence>
<keyword evidence="8" id="KW-0620">Polyamine biosynthesis</keyword>
<proteinExistence type="inferred from homology"/>
<dbReference type="Pfam" id="PF01536">
    <property type="entry name" value="SAM_decarbox"/>
    <property type="match status" value="1"/>
</dbReference>
<dbReference type="Gene3D" id="3.60.90.10">
    <property type="entry name" value="S-adenosylmethionine decarboxylase"/>
    <property type="match status" value="1"/>
</dbReference>
<dbReference type="EMBL" id="NCVQ01000008">
    <property type="protein sequence ID" value="PWZ13188.1"/>
    <property type="molecule type" value="Genomic_DNA"/>
</dbReference>
<accession>A0A3L6DY35</accession>
<dbReference type="PROSITE" id="PS01336">
    <property type="entry name" value="ADOMETDC"/>
    <property type="match status" value="1"/>
</dbReference>
<keyword evidence="6" id="KW-0210">Decarboxylase</keyword>
<protein>
    <recommendedName>
        <fullName evidence="4">adenosylmethionine decarboxylase</fullName>
        <ecNumber evidence="4">4.1.1.50</ecNumber>
    </recommendedName>
</protein>
<dbReference type="SUPFAM" id="SSF56276">
    <property type="entry name" value="S-adenosylmethionine decarboxylase"/>
    <property type="match status" value="1"/>
</dbReference>
<dbReference type="InterPro" id="IPR018166">
    <property type="entry name" value="S-AdoMet_deCO2ase_CS"/>
</dbReference>
<dbReference type="Gene3D" id="3.30.360.50">
    <property type="entry name" value="S-adenosylmethionine decarboxylase"/>
    <property type="match status" value="1"/>
</dbReference>
<comment type="pathway">
    <text evidence="2">Amine and polyamine biosynthesis; S-adenosylmethioninamine biosynthesis; S-adenosylmethioninamine from S-adenosyl-L-methionine: step 1/1.</text>
</comment>
<gene>
    <name evidence="14" type="primary">SAMDC_2</name>
    <name evidence="14" type="ORF">Zm00014a_037116</name>
</gene>
<evidence type="ECO:0000256" key="10">
    <source>
        <dbReference type="ARBA" id="ARBA00023239"/>
    </source>
</evidence>
<evidence type="ECO:0000256" key="3">
    <source>
        <dbReference type="ARBA" id="ARBA00008466"/>
    </source>
</evidence>
<dbReference type="InterPro" id="IPR016067">
    <property type="entry name" value="S-AdoMet_deCO2ase_core"/>
</dbReference>
<dbReference type="AlphaFoldDB" id="A0A3L6DY35"/>